<dbReference type="InterPro" id="IPR001650">
    <property type="entry name" value="Helicase_C-like"/>
</dbReference>
<organism evidence="3 4">
    <name type="scientific">Cylicostephanus goldi</name>
    <name type="common">Nematode worm</name>
    <dbReference type="NCBI Taxonomy" id="71465"/>
    <lineage>
        <taxon>Eukaryota</taxon>
        <taxon>Metazoa</taxon>
        <taxon>Ecdysozoa</taxon>
        <taxon>Nematoda</taxon>
        <taxon>Chromadorea</taxon>
        <taxon>Rhabditida</taxon>
        <taxon>Rhabditina</taxon>
        <taxon>Rhabditomorpha</taxon>
        <taxon>Strongyloidea</taxon>
        <taxon>Strongylidae</taxon>
        <taxon>Cylicostephanus</taxon>
    </lineage>
</organism>
<evidence type="ECO:0000259" key="2">
    <source>
        <dbReference type="PROSITE" id="PS51194"/>
    </source>
</evidence>
<gene>
    <name evidence="3" type="ORF">CGOC_LOCUS2690</name>
</gene>
<accession>A0A3P6R449</accession>
<dbReference type="PANTHER" id="PTHR47958">
    <property type="entry name" value="ATP-DEPENDENT RNA HELICASE DBP3"/>
    <property type="match status" value="1"/>
</dbReference>
<dbReference type="PROSITE" id="PS51194">
    <property type="entry name" value="HELICASE_CTER"/>
    <property type="match status" value="1"/>
</dbReference>
<name>A0A3P6R449_CYLGO</name>
<evidence type="ECO:0000313" key="4">
    <source>
        <dbReference type="Proteomes" id="UP000271889"/>
    </source>
</evidence>
<feature type="domain" description="Helicase C-terminal" evidence="2">
    <location>
        <begin position="1"/>
        <end position="80"/>
    </location>
</feature>
<evidence type="ECO:0000313" key="3">
    <source>
        <dbReference type="EMBL" id="VDK53467.1"/>
    </source>
</evidence>
<dbReference type="AlphaFoldDB" id="A0A3P6R449"/>
<evidence type="ECO:0000256" key="1">
    <source>
        <dbReference type="SAM" id="MobiDB-lite"/>
    </source>
</evidence>
<dbReference type="Pfam" id="PF00271">
    <property type="entry name" value="Helicase_C"/>
    <property type="match status" value="1"/>
</dbReference>
<dbReference type="Proteomes" id="UP000271889">
    <property type="component" value="Unassembled WGS sequence"/>
</dbReference>
<keyword evidence="4" id="KW-1185">Reference proteome</keyword>
<feature type="region of interest" description="Disordered" evidence="1">
    <location>
        <begin position="79"/>
        <end position="105"/>
    </location>
</feature>
<dbReference type="Gene3D" id="3.40.50.300">
    <property type="entry name" value="P-loop containing nucleotide triphosphate hydrolases"/>
    <property type="match status" value="1"/>
</dbReference>
<protein>
    <recommendedName>
        <fullName evidence="2">Helicase C-terminal domain-containing protein</fullName>
    </recommendedName>
</protein>
<sequence length="131" mass="14085">MCKETLNRAADVDDIKYVINYDYPNNSEDYVHRIGRTGRREKKGTAYTFFTPQNAPKARDLIKVLDEAGQVVPQGLRDLQARAGSGSSRGRWGGSGGGMKRGYNGGGDDYAAKKARYDGGGYGGGGGGGRW</sequence>
<proteinExistence type="predicted"/>
<dbReference type="EMBL" id="UYRV01006224">
    <property type="protein sequence ID" value="VDK53467.1"/>
    <property type="molecule type" value="Genomic_DNA"/>
</dbReference>
<dbReference type="SUPFAM" id="SSF52540">
    <property type="entry name" value="P-loop containing nucleoside triphosphate hydrolases"/>
    <property type="match status" value="1"/>
</dbReference>
<reference evidence="3 4" key="1">
    <citation type="submission" date="2018-11" db="EMBL/GenBank/DDBJ databases">
        <authorList>
            <consortium name="Pathogen Informatics"/>
        </authorList>
    </citation>
    <scope>NUCLEOTIDE SEQUENCE [LARGE SCALE GENOMIC DNA]</scope>
</reference>
<feature type="compositionally biased region" description="Gly residues" evidence="1">
    <location>
        <begin position="91"/>
        <end position="105"/>
    </location>
</feature>
<dbReference type="InterPro" id="IPR027417">
    <property type="entry name" value="P-loop_NTPase"/>
</dbReference>
<dbReference type="OrthoDB" id="196131at2759"/>